<evidence type="ECO:0000313" key="3">
    <source>
        <dbReference type="EMBL" id="CAF4918788.1"/>
    </source>
</evidence>
<evidence type="ECO:0000256" key="1">
    <source>
        <dbReference type="SAM" id="Phobius"/>
    </source>
</evidence>
<sequence>SRGKYRTTRANESGTYFGFTTTISISLIFAGQLSVPTSVA</sequence>
<feature type="transmembrane region" description="Helical" evidence="1">
    <location>
        <begin position="16"/>
        <end position="35"/>
    </location>
</feature>
<organism evidence="3 4">
    <name type="scientific">Rotaria magnacalcarata</name>
    <dbReference type="NCBI Taxonomy" id="392030"/>
    <lineage>
        <taxon>Eukaryota</taxon>
        <taxon>Metazoa</taxon>
        <taxon>Spiralia</taxon>
        <taxon>Gnathifera</taxon>
        <taxon>Rotifera</taxon>
        <taxon>Eurotatoria</taxon>
        <taxon>Bdelloidea</taxon>
        <taxon>Philodinida</taxon>
        <taxon>Philodinidae</taxon>
        <taxon>Rotaria</taxon>
    </lineage>
</organism>
<keyword evidence="1" id="KW-0812">Transmembrane</keyword>
<protein>
    <submittedName>
        <fullName evidence="3">Uncharacterized protein</fullName>
    </submittedName>
</protein>
<gene>
    <name evidence="2" type="ORF">GIL414_LOCUS41127</name>
    <name evidence="3" type="ORF">SMN809_LOCUS52592</name>
</gene>
<keyword evidence="1" id="KW-1133">Transmembrane helix</keyword>
<dbReference type="Proteomes" id="UP000676336">
    <property type="component" value="Unassembled WGS sequence"/>
</dbReference>
<dbReference type="EMBL" id="CAJOBI010179065">
    <property type="protein sequence ID" value="CAF4918788.1"/>
    <property type="molecule type" value="Genomic_DNA"/>
</dbReference>
<evidence type="ECO:0000313" key="4">
    <source>
        <dbReference type="Proteomes" id="UP000676336"/>
    </source>
</evidence>
<feature type="non-terminal residue" evidence="3">
    <location>
        <position position="1"/>
    </location>
</feature>
<evidence type="ECO:0000313" key="2">
    <source>
        <dbReference type="EMBL" id="CAF4652676.1"/>
    </source>
</evidence>
<accession>A0A8S3CGK0</accession>
<proteinExistence type="predicted"/>
<dbReference type="AlphaFoldDB" id="A0A8S3CGK0"/>
<comment type="caution">
    <text evidence="3">The sequence shown here is derived from an EMBL/GenBank/DDBJ whole genome shotgun (WGS) entry which is preliminary data.</text>
</comment>
<dbReference type="Proteomes" id="UP000681720">
    <property type="component" value="Unassembled WGS sequence"/>
</dbReference>
<reference evidence="3" key="1">
    <citation type="submission" date="2021-02" db="EMBL/GenBank/DDBJ databases">
        <authorList>
            <person name="Nowell W R."/>
        </authorList>
    </citation>
    <scope>NUCLEOTIDE SEQUENCE</scope>
</reference>
<keyword evidence="1" id="KW-0472">Membrane</keyword>
<dbReference type="EMBL" id="CAJOBJ010115777">
    <property type="protein sequence ID" value="CAF4652676.1"/>
    <property type="molecule type" value="Genomic_DNA"/>
</dbReference>
<name>A0A8S3CGK0_9BILA</name>